<dbReference type="InterPro" id="IPR027482">
    <property type="entry name" value="Sec1-like_dom2"/>
</dbReference>
<evidence type="ECO:0000313" key="4">
    <source>
        <dbReference type="Proteomes" id="UP000308802"/>
    </source>
</evidence>
<dbReference type="Gene3D" id="3.90.830.10">
    <property type="entry name" value="Syntaxin Binding Protein 1, Chain A, domain 2"/>
    <property type="match status" value="1"/>
</dbReference>
<sequence>MAAKVKIRSRSGTSTNDMQDAAWHMHTHTVESGLATLISASPAVKHQPATSNQPKSPSLLAQFPTKTLLSSMGVSIIDAQRDIILNVIRSTTQGQWKVLVLDDTSKKLLDNVLHADDILNESITNIEKIEDRRPKNPDVDAIYLISPQTHIVDCVMADLERRRYRKTNLIWTSLLPPHMKERLDKSAVARDQITIFRVLNIDFFPRESHLVTFRDPWSFPILFHPACNNLIRQHMEDLAQKIVGVCVALGEFPDIRYYRPRTPTHEASVLCSHLARFVQEELNLYANFHKDFPPPSNRPRATLYITDRSMDVFAPLLHEFTYQAMAHDLLPIREGDKITYKTIVNQGTPKQEEKDYEISEKDRIWVENRHLHMKDTIEKLMGDFQKFIDENPHFTKESDPSGMNGLNTIKDMLAGLPQFEEMKGAYSLHLGMAQECMDLFQRHKLPDMASVEQILATGLDEDYRKPKHVTDQVVRTLDDDAIVMPDRLRLIALYLIYKDGLLPADLIKLLLHAQLPPQHAEMLHNFGLLGVRTSRNLKDSRPPPIPLFPQKPPPTLVQEEYALSRFETALQRLLANHATNTVDATVFPYIKPPIDLGENDIGPAPTSLRSAKPTWAKAKSSTTEPRQRVIVFMAGGATYSESRVCYDMTRQSNKEVFLLTSHMLTPAFFLRQVGDLSTDKRKLGIPAEQPPKQAPAHLFERDEPPPPAPRPVQAPLKPAVPAQPPTQAMNNMSLNSKQANGTATATPAPSSSKLQKDPEKKKRHFFSSKR</sequence>
<dbReference type="Gene3D" id="1.25.40.60">
    <property type="match status" value="1"/>
</dbReference>
<dbReference type="InterPro" id="IPR036045">
    <property type="entry name" value="Sec1-like_sf"/>
</dbReference>
<dbReference type="Gene3D" id="3.40.50.2060">
    <property type="match status" value="1"/>
</dbReference>
<proteinExistence type="inferred from homology"/>
<feature type="compositionally biased region" description="Basic residues" evidence="2">
    <location>
        <begin position="761"/>
        <end position="770"/>
    </location>
</feature>
<dbReference type="GO" id="GO:0016192">
    <property type="term" value="P:vesicle-mediated transport"/>
    <property type="evidence" value="ECO:0007669"/>
    <property type="project" value="InterPro"/>
</dbReference>
<protein>
    <submittedName>
        <fullName evidence="3">Sec1-like protein</fullName>
    </submittedName>
</protein>
<reference evidence="3 4" key="1">
    <citation type="submission" date="2018-10" db="EMBL/GenBank/DDBJ databases">
        <title>Fifty Aureobasidium pullulans genomes reveal a recombining polyextremotolerant generalist.</title>
        <authorList>
            <person name="Gostincar C."/>
            <person name="Turk M."/>
            <person name="Zajc J."/>
            <person name="Gunde-Cimerman N."/>
        </authorList>
    </citation>
    <scope>NUCLEOTIDE SEQUENCE [LARGE SCALE GENOMIC DNA]</scope>
    <source>
        <strain evidence="3 4">EXF-10659</strain>
    </source>
</reference>
<gene>
    <name evidence="3" type="ORF">D6D19_00223</name>
</gene>
<feature type="compositionally biased region" description="Polar residues" evidence="2">
    <location>
        <begin position="725"/>
        <end position="753"/>
    </location>
</feature>
<dbReference type="InterPro" id="IPR001619">
    <property type="entry name" value="Sec1-like"/>
</dbReference>
<dbReference type="Gene3D" id="3.40.50.1910">
    <property type="match status" value="1"/>
</dbReference>
<evidence type="ECO:0000256" key="2">
    <source>
        <dbReference type="SAM" id="MobiDB-lite"/>
    </source>
</evidence>
<dbReference type="PANTHER" id="PTHR11679">
    <property type="entry name" value="VESICLE PROTEIN SORTING-ASSOCIATED"/>
    <property type="match status" value="1"/>
</dbReference>
<dbReference type="Proteomes" id="UP000308802">
    <property type="component" value="Unassembled WGS sequence"/>
</dbReference>
<comment type="caution">
    <text evidence="3">The sequence shown here is derived from an EMBL/GenBank/DDBJ whole genome shotgun (WGS) entry which is preliminary data.</text>
</comment>
<dbReference type="AlphaFoldDB" id="A0A4S9ALV0"/>
<dbReference type="InterPro" id="IPR043127">
    <property type="entry name" value="Sec-1-like_dom3a"/>
</dbReference>
<evidence type="ECO:0000313" key="3">
    <source>
        <dbReference type="EMBL" id="THW80750.1"/>
    </source>
</evidence>
<name>A0A4S9ALV0_AURPU</name>
<organism evidence="3 4">
    <name type="scientific">Aureobasidium pullulans</name>
    <name type="common">Black yeast</name>
    <name type="synonym">Pullularia pullulans</name>
    <dbReference type="NCBI Taxonomy" id="5580"/>
    <lineage>
        <taxon>Eukaryota</taxon>
        <taxon>Fungi</taxon>
        <taxon>Dikarya</taxon>
        <taxon>Ascomycota</taxon>
        <taxon>Pezizomycotina</taxon>
        <taxon>Dothideomycetes</taxon>
        <taxon>Dothideomycetidae</taxon>
        <taxon>Dothideales</taxon>
        <taxon>Saccotheciaceae</taxon>
        <taxon>Aureobasidium</taxon>
    </lineage>
</organism>
<comment type="similarity">
    <text evidence="1">Belongs to the STXBP/unc-18/SEC1 family.</text>
</comment>
<feature type="region of interest" description="Disordered" evidence="2">
    <location>
        <begin position="682"/>
        <end position="770"/>
    </location>
</feature>
<dbReference type="Pfam" id="PF00995">
    <property type="entry name" value="Sec1"/>
    <property type="match status" value="1"/>
</dbReference>
<dbReference type="SUPFAM" id="SSF56815">
    <property type="entry name" value="Sec1/munc18-like (SM) proteins"/>
    <property type="match status" value="1"/>
</dbReference>
<accession>A0A4S9ALV0</accession>
<dbReference type="InterPro" id="IPR043154">
    <property type="entry name" value="Sec-1-like_dom1"/>
</dbReference>
<evidence type="ECO:0000256" key="1">
    <source>
        <dbReference type="ARBA" id="ARBA00009884"/>
    </source>
</evidence>
<dbReference type="EMBL" id="QZAO01000002">
    <property type="protein sequence ID" value="THW80750.1"/>
    <property type="molecule type" value="Genomic_DNA"/>
</dbReference>